<dbReference type="OrthoDB" id="9808748at2"/>
<keyword evidence="1" id="KW-0812">Transmembrane</keyword>
<dbReference type="Proteomes" id="UP000240243">
    <property type="component" value="Unassembled WGS sequence"/>
</dbReference>
<accession>A0A2P7R772</accession>
<gene>
    <name evidence="2" type="ORF">C7H85_05305</name>
</gene>
<evidence type="ECO:0000313" key="2">
    <source>
        <dbReference type="EMBL" id="PSJ46064.1"/>
    </source>
</evidence>
<feature type="transmembrane region" description="Helical" evidence="1">
    <location>
        <begin position="101"/>
        <end position="122"/>
    </location>
</feature>
<feature type="transmembrane region" description="Helical" evidence="1">
    <location>
        <begin position="7"/>
        <end position="26"/>
    </location>
</feature>
<protein>
    <submittedName>
        <fullName evidence="2">TonB-dependent receptor</fullName>
    </submittedName>
</protein>
<dbReference type="EMBL" id="PXYG01000002">
    <property type="protein sequence ID" value="PSJ46064.1"/>
    <property type="molecule type" value="Genomic_DNA"/>
</dbReference>
<feature type="transmembrane region" description="Helical" evidence="1">
    <location>
        <begin position="38"/>
        <end position="59"/>
    </location>
</feature>
<sequence>MRFGKLYVICGLVYGLLGLTLGIVMASSHNYGQHVTHAHLLLIGLVLSVLYGVIHQLWLTTPNRWLARLQFGAHQLGAAVIGAGLFLRYGGLRPPQVVEPFLAVASLLVLAAMVLMLVMVLCTKR</sequence>
<evidence type="ECO:0000256" key="1">
    <source>
        <dbReference type="SAM" id="Phobius"/>
    </source>
</evidence>
<keyword evidence="3" id="KW-1185">Reference proteome</keyword>
<keyword evidence="1" id="KW-1133">Transmembrane helix</keyword>
<keyword evidence="2" id="KW-0675">Receptor</keyword>
<evidence type="ECO:0000313" key="3">
    <source>
        <dbReference type="Proteomes" id="UP000240243"/>
    </source>
</evidence>
<dbReference type="AlphaFoldDB" id="A0A2P7R772"/>
<feature type="transmembrane region" description="Helical" evidence="1">
    <location>
        <begin position="71"/>
        <end position="89"/>
    </location>
</feature>
<dbReference type="RefSeq" id="WP_106728682.1">
    <property type="nucleotide sequence ID" value="NZ_PXYG01000002.1"/>
</dbReference>
<reference evidence="2 3" key="1">
    <citation type="submission" date="2018-03" db="EMBL/GenBank/DDBJ databases">
        <title>The draft genome of Zobellella sp. 59N8.</title>
        <authorList>
            <person name="Liu L."/>
            <person name="Li L."/>
            <person name="Zhang X."/>
            <person name="Liang L."/>
            <person name="Wang T."/>
        </authorList>
    </citation>
    <scope>NUCLEOTIDE SEQUENCE [LARGE SCALE GENOMIC DNA]</scope>
    <source>
        <strain evidence="2 3">59N8</strain>
    </source>
</reference>
<keyword evidence="1" id="KW-0472">Membrane</keyword>
<comment type="caution">
    <text evidence="2">The sequence shown here is derived from an EMBL/GenBank/DDBJ whole genome shotgun (WGS) entry which is preliminary data.</text>
</comment>
<name>A0A2P7R772_9GAMM</name>
<proteinExistence type="predicted"/>
<organism evidence="2 3">
    <name type="scientific">Zobellella endophytica</name>
    <dbReference type="NCBI Taxonomy" id="2116700"/>
    <lineage>
        <taxon>Bacteria</taxon>
        <taxon>Pseudomonadati</taxon>
        <taxon>Pseudomonadota</taxon>
        <taxon>Gammaproteobacteria</taxon>
        <taxon>Aeromonadales</taxon>
        <taxon>Aeromonadaceae</taxon>
        <taxon>Zobellella</taxon>
    </lineage>
</organism>